<evidence type="ECO:0000313" key="1">
    <source>
        <dbReference type="EMBL" id="CAB4172819.1"/>
    </source>
</evidence>
<dbReference type="EMBL" id="LR796894">
    <property type="protein sequence ID" value="CAB4172819.1"/>
    <property type="molecule type" value="Genomic_DNA"/>
</dbReference>
<name>A0A6J5PLU3_9CAUD</name>
<proteinExistence type="predicted"/>
<reference evidence="1" key="1">
    <citation type="submission" date="2020-05" db="EMBL/GenBank/DDBJ databases">
        <authorList>
            <person name="Chiriac C."/>
            <person name="Salcher M."/>
            <person name="Ghai R."/>
            <person name="Kavagutti S V."/>
        </authorList>
    </citation>
    <scope>NUCLEOTIDE SEQUENCE</scope>
</reference>
<sequence length="86" mass="9766">MKAILQLFLDYGNDCDLDVNNHLLFYDQDDNIIHIEHSGELMIEDYFDGTVQGTKDNVQVLDGREAVDILFNGDYSKALEIIVDNG</sequence>
<protein>
    <submittedName>
        <fullName evidence="1">Uncharacterized protein</fullName>
    </submittedName>
</protein>
<accession>A0A6J5PLU3</accession>
<organism evidence="1">
    <name type="scientific">uncultured Caudovirales phage</name>
    <dbReference type="NCBI Taxonomy" id="2100421"/>
    <lineage>
        <taxon>Viruses</taxon>
        <taxon>Duplodnaviria</taxon>
        <taxon>Heunggongvirae</taxon>
        <taxon>Uroviricota</taxon>
        <taxon>Caudoviricetes</taxon>
        <taxon>Peduoviridae</taxon>
        <taxon>Maltschvirus</taxon>
        <taxon>Maltschvirus maltsch</taxon>
    </lineage>
</organism>
<gene>
    <name evidence="1" type="ORF">UFOVP950_8</name>
</gene>